<dbReference type="InterPro" id="IPR040497">
    <property type="entry name" value="Glyco_transf_24"/>
</dbReference>
<dbReference type="PANTHER" id="PTHR11226">
    <property type="entry name" value="UDP-GLUCOSE GLYCOPROTEIN:GLUCOSYLTRANSFERASE"/>
    <property type="match status" value="1"/>
</dbReference>
<keyword evidence="8" id="KW-0325">Glycoprotein</keyword>
<protein>
    <submittedName>
        <fullName evidence="15">Kre5p</fullName>
    </submittedName>
</protein>
<dbReference type="InterPro" id="IPR029044">
    <property type="entry name" value="Nucleotide-diphossugar_trans"/>
</dbReference>
<feature type="domain" description="UGGT thioredoxin-like" evidence="10">
    <location>
        <begin position="42"/>
        <end position="245"/>
    </location>
</feature>
<name>A0A015JJG2_RHIIW</name>
<evidence type="ECO:0000259" key="14">
    <source>
        <dbReference type="Pfam" id="PF18404"/>
    </source>
</evidence>
<evidence type="ECO:0000259" key="13">
    <source>
        <dbReference type="Pfam" id="PF18403"/>
    </source>
</evidence>
<dbReference type="Pfam" id="PF18400">
    <property type="entry name" value="Thioredoxin_12"/>
    <property type="match status" value="1"/>
</dbReference>
<dbReference type="PANTHER" id="PTHR11226:SF0">
    <property type="entry name" value="UDP-GLUCOSE:GLYCOPROTEIN GLUCOSYLTRANSFERASE"/>
    <property type="match status" value="1"/>
</dbReference>
<evidence type="ECO:0000256" key="8">
    <source>
        <dbReference type="ARBA" id="ARBA00023180"/>
    </source>
</evidence>
<comment type="caution">
    <text evidence="15">The sequence shown here is derived from an EMBL/GenBank/DDBJ whole genome shotgun (WGS) entry which is preliminary data.</text>
</comment>
<dbReference type="UniPathway" id="UPA00378"/>
<dbReference type="HOGENOM" id="CLU_002668_1_0_1"/>
<dbReference type="GO" id="GO:0018279">
    <property type="term" value="P:protein N-linked glycosylation via asparagine"/>
    <property type="evidence" value="ECO:0007669"/>
    <property type="project" value="TreeGrafter"/>
</dbReference>
<evidence type="ECO:0000313" key="15">
    <source>
        <dbReference type="EMBL" id="EXX67285.1"/>
    </source>
</evidence>
<dbReference type="STRING" id="1432141.A0A015JJG2"/>
<dbReference type="Pfam" id="PF18402">
    <property type="entry name" value="Thioredoxin_14"/>
    <property type="match status" value="1"/>
</dbReference>
<dbReference type="EMBL" id="JEMT01017874">
    <property type="protein sequence ID" value="EXX67285.1"/>
    <property type="molecule type" value="Genomic_DNA"/>
</dbReference>
<evidence type="ECO:0000256" key="4">
    <source>
        <dbReference type="ARBA" id="ARBA00006351"/>
    </source>
</evidence>
<keyword evidence="7" id="KW-0256">Endoplasmic reticulum</keyword>
<dbReference type="GO" id="GO:0003980">
    <property type="term" value="F:UDP-glucose:glycoprotein glucosyltransferase activity"/>
    <property type="evidence" value="ECO:0007669"/>
    <property type="project" value="InterPro"/>
</dbReference>
<feature type="domain" description="UGGT thioredoxin-like" evidence="11">
    <location>
        <begin position="305"/>
        <end position="434"/>
    </location>
</feature>
<dbReference type="InterPro" id="IPR040694">
    <property type="entry name" value="UGGT_TRXL_2"/>
</dbReference>
<feature type="region of interest" description="Disordered" evidence="9">
    <location>
        <begin position="272"/>
        <end position="293"/>
    </location>
</feature>
<evidence type="ECO:0000256" key="5">
    <source>
        <dbReference type="ARBA" id="ARBA00022679"/>
    </source>
</evidence>
<feature type="domain" description="UGGT thioredoxin-like" evidence="12">
    <location>
        <begin position="442"/>
        <end position="701"/>
    </location>
</feature>
<keyword evidence="6" id="KW-0732">Signal</keyword>
<dbReference type="Pfam" id="PF06427">
    <property type="entry name" value="UDP-g_GGTase"/>
    <property type="match status" value="1"/>
</dbReference>
<dbReference type="FunFam" id="3.90.550.10:FF:000065">
    <property type="entry name" value="UDP-glucose:glycoprotein glucosyltransferase, putative"/>
    <property type="match status" value="1"/>
</dbReference>
<keyword evidence="16" id="KW-1185">Reference proteome</keyword>
<evidence type="ECO:0000259" key="10">
    <source>
        <dbReference type="Pfam" id="PF18400"/>
    </source>
</evidence>
<dbReference type="SUPFAM" id="SSF53448">
    <property type="entry name" value="Nucleotide-diphospho-sugar transferases"/>
    <property type="match status" value="1"/>
</dbReference>
<dbReference type="Gene3D" id="3.90.550.10">
    <property type="entry name" value="Spore Coat Polysaccharide Biosynthesis Protein SpsA, Chain A"/>
    <property type="match status" value="1"/>
</dbReference>
<dbReference type="OMA" id="RQTKTRF"/>
<accession>A0A015JJG2</accession>
<evidence type="ECO:0000256" key="9">
    <source>
        <dbReference type="SAM" id="MobiDB-lite"/>
    </source>
</evidence>
<comment type="pathway">
    <text evidence="3">Protein modification; protein glycosylation.</text>
</comment>
<dbReference type="OrthoDB" id="27683at2759"/>
<comment type="cofactor">
    <cofactor evidence="1">
        <name>Ca(2+)</name>
        <dbReference type="ChEBI" id="CHEBI:29108"/>
    </cofactor>
</comment>
<dbReference type="Pfam" id="PF18403">
    <property type="entry name" value="Thioredoxin_15"/>
    <property type="match status" value="1"/>
</dbReference>
<dbReference type="Proteomes" id="UP000022910">
    <property type="component" value="Unassembled WGS sequence"/>
</dbReference>
<dbReference type="InterPro" id="IPR040525">
    <property type="entry name" value="UGGT_TRXL_4"/>
</dbReference>
<dbReference type="GO" id="GO:0005788">
    <property type="term" value="C:endoplasmic reticulum lumen"/>
    <property type="evidence" value="ECO:0007669"/>
    <property type="project" value="UniProtKB-SubCell"/>
</dbReference>
<dbReference type="InterPro" id="IPR040693">
    <property type="entry name" value="UGGT_TRXL_1"/>
</dbReference>
<evidence type="ECO:0000259" key="12">
    <source>
        <dbReference type="Pfam" id="PF18402"/>
    </source>
</evidence>
<comment type="subcellular location">
    <subcellularLocation>
        <location evidence="2">Endoplasmic reticulum lumen</location>
    </subcellularLocation>
</comment>
<comment type="similarity">
    <text evidence="4">Belongs to the glycosyltransferase 8 family.</text>
</comment>
<organism evidence="15 16">
    <name type="scientific">Rhizophagus irregularis (strain DAOM 197198w)</name>
    <name type="common">Glomus intraradices</name>
    <dbReference type="NCBI Taxonomy" id="1432141"/>
    <lineage>
        <taxon>Eukaryota</taxon>
        <taxon>Fungi</taxon>
        <taxon>Fungi incertae sedis</taxon>
        <taxon>Mucoromycota</taxon>
        <taxon>Glomeromycotina</taxon>
        <taxon>Glomeromycetes</taxon>
        <taxon>Glomerales</taxon>
        <taxon>Glomeraceae</taxon>
        <taxon>Rhizophagus</taxon>
    </lineage>
</organism>
<dbReference type="Pfam" id="PF18401">
    <property type="entry name" value="Thioredoxin_13"/>
    <property type="match status" value="1"/>
</dbReference>
<dbReference type="GO" id="GO:0036503">
    <property type="term" value="P:ERAD pathway"/>
    <property type="evidence" value="ECO:0007669"/>
    <property type="project" value="TreeGrafter"/>
</dbReference>
<dbReference type="GO" id="GO:0051082">
    <property type="term" value="F:unfolded protein binding"/>
    <property type="evidence" value="ECO:0007669"/>
    <property type="project" value="TreeGrafter"/>
</dbReference>
<feature type="compositionally biased region" description="Basic and acidic residues" evidence="9">
    <location>
        <begin position="1596"/>
        <end position="1606"/>
    </location>
</feature>
<dbReference type="CDD" id="cd06432">
    <property type="entry name" value="GT8_HUGT1_C_like"/>
    <property type="match status" value="1"/>
</dbReference>
<evidence type="ECO:0000256" key="6">
    <source>
        <dbReference type="ARBA" id="ARBA00022729"/>
    </source>
</evidence>
<evidence type="ECO:0000313" key="16">
    <source>
        <dbReference type="Proteomes" id="UP000022910"/>
    </source>
</evidence>
<gene>
    <name evidence="15" type="ORF">RirG_115780</name>
</gene>
<feature type="compositionally biased region" description="Polar residues" evidence="9">
    <location>
        <begin position="1580"/>
        <end position="1594"/>
    </location>
</feature>
<evidence type="ECO:0000259" key="11">
    <source>
        <dbReference type="Pfam" id="PF18401"/>
    </source>
</evidence>
<evidence type="ECO:0000256" key="1">
    <source>
        <dbReference type="ARBA" id="ARBA00001913"/>
    </source>
</evidence>
<feature type="region of interest" description="Disordered" evidence="9">
    <location>
        <begin position="1580"/>
        <end position="1606"/>
    </location>
</feature>
<feature type="domain" description="Glucosyltransferase 24 catalytic" evidence="14">
    <location>
        <begin position="1298"/>
        <end position="1564"/>
    </location>
</feature>
<dbReference type="InterPro" id="IPR040692">
    <property type="entry name" value="UGGT_TRXL_3"/>
</dbReference>
<evidence type="ECO:0000256" key="2">
    <source>
        <dbReference type="ARBA" id="ARBA00004319"/>
    </source>
</evidence>
<dbReference type="InterPro" id="IPR009448">
    <property type="entry name" value="UDP-g_GGtrans"/>
</dbReference>
<evidence type="ECO:0000256" key="3">
    <source>
        <dbReference type="ARBA" id="ARBA00004922"/>
    </source>
</evidence>
<dbReference type="Pfam" id="PF18404">
    <property type="entry name" value="Glyco_transf_24"/>
    <property type="match status" value="1"/>
</dbReference>
<reference evidence="15 16" key="1">
    <citation type="submission" date="2014-02" db="EMBL/GenBank/DDBJ databases">
        <title>Single nucleus genome sequencing reveals high similarity among nuclei of an endomycorrhizal fungus.</title>
        <authorList>
            <person name="Lin K."/>
            <person name="Geurts R."/>
            <person name="Zhang Z."/>
            <person name="Limpens E."/>
            <person name="Saunders D.G."/>
            <person name="Mu D."/>
            <person name="Pang E."/>
            <person name="Cao H."/>
            <person name="Cha H."/>
            <person name="Lin T."/>
            <person name="Zhou Q."/>
            <person name="Shang Y."/>
            <person name="Li Y."/>
            <person name="Ivanov S."/>
            <person name="Sharma T."/>
            <person name="Velzen R.V."/>
            <person name="Ruijter N.D."/>
            <person name="Aanen D.K."/>
            <person name="Win J."/>
            <person name="Kamoun S."/>
            <person name="Bisseling T."/>
            <person name="Huang S."/>
        </authorList>
    </citation>
    <scope>NUCLEOTIDE SEQUENCE [LARGE SCALE GENOMIC DNA]</scope>
    <source>
        <strain evidence="16">DAOM197198w</strain>
    </source>
</reference>
<evidence type="ECO:0000256" key="7">
    <source>
        <dbReference type="ARBA" id="ARBA00022824"/>
    </source>
</evidence>
<sequence>MVLKKLKYNTLLLVSYLFCIIFIVSKAETPPVQTWLKTSWDAPHLLLEIIESVSVENSTAYYPLINEFINLGLFSSELTYHEMYNTALDVIESKQYLSTPTSISILEFSLSLHTTAPAIQAYYHYYNTTVVPSKHEPDINFNPECDVWVDWYGHQACNVEIFKELTGISKTGKFDKLLNSSDQHPKLLSFDHILSSNAETTKPLIILYADVISPSFVPFHQFITDLVDNEEVEYVLRYKPPRGSRNSLHLAGYGVELALKKTDYIVIDDREVETGDHNERENENSESYNDSHREKLSEHLFDENISEIKPLTASAIRELGLKATQFIISSQNPLLTLTHLSQNLPKYSYHIAQLNLNSSLKQEIKINQNYFGLDSNSFWLNGLTVDPSSVDPFSLLKLLRRERQNVLSLMSLNMTSQQAVEFLASPIILESKSSQELTKGIFDVRDKSEKQNIIIWFNDIEKDKRYSNWPPRIFDILHPIYPGHMRYIRKNLFNTLFVIDLSSVKSLEVINEIKLFIERNIPIRFGLIPLVVKEKNESIIMAKIFYYLIDQYTMPLIMQFSSQVLNELKNSPSANIVKIAEKQFNNVINDQTPKDNTSVKSFDDIIKSDTESSLEEQILGATEFINKFRIDADGKGKGALFINGKYFDLDDNYQRDMIQTITEHTGFIQQKVYVGEISDHTNVFEYFMTLPRVPSRRNPHVFVSDSQPLNVINLVKNDEKLSSGRYIYSSKFTYFIYRFFMKFIVSIRLLNFITFILSIAKQDGNEVPVSLLLITNFDSEYGAKQGLEALKYLDESSNARVAFIHNPSTQPSIREDISLSSLIYLILHSSETNTVDMPDLPKILKEAFEEYLNIENKIKMPFVEQTESQEIPISNYESANPARSFGWQFADKVKSQTYWKEWNSFTRKTLKLNENDTAIIVNGRVVGPFIKEDLFVVDDFNLLVELEFSERIEPVINAAKAANLTIHLDRSNYPDFVTKATSIITASMTSDVPVGLFGGQELKRDLSFKKLKSENSKIVVGDIEAAIYKISVLIDPLSETAQKWSTILEILSQIDGVAIELYFNPKMNLAEIPIKRFYRYVLEPKLKFNTTTGNLIAPSAHFSNLPEDPLLTLGMDVIQAWLVTPKVSIHDLDNIRLANLDSRLRIKGVESVFELNNILIEGHARDMTLQAPPSGLQIVLGTKNNPVMVDTIVMANLGYLQLKANPGIWTFSLREGRSSEIFDIQSAGSEGWYSRNVEEIGNEIVLNNFEGLIIYPRFTRKPGKENEDVLKLEEKDGIWNYFMDKFSKNVSKQNKAEINIFSVASGHLYERFLSIMILSVLKHTKSRVKFWFIENFLSPSFKDFIPHMAEEYNFEYELVTYKWPHWLRAQKEKQRTIWGYKILFLDVLFPLDLDKVIFVDADQIVRADLKELVDMDLQGAPYGYTPFCDNRPEMDGFRFWKHGYWKDHLKGKPYHISALYVVDLQRFRHMAAGDQIRGQYQSLSVDPNSLANLDQDLPNNIQHIVPIFSLPLEWLWCETWCSDESLAGARTIDLCNNPMTKEPKLDRARRQVPEWESYDKEIATFAAKISQSQKSFITESNIQSKSTIEVSSESKIPVKTEKHEEL</sequence>
<proteinExistence type="inferred from homology"/>
<feature type="domain" description="UDP-glucose:glycoprotein glucosyltransferase thioredoxin-like" evidence="13">
    <location>
        <begin position="762"/>
        <end position="984"/>
    </location>
</feature>
<keyword evidence="5" id="KW-0808">Transferase</keyword>